<evidence type="ECO:0000256" key="1">
    <source>
        <dbReference type="SAM" id="MobiDB-lite"/>
    </source>
</evidence>
<comment type="caution">
    <text evidence="2">The sequence shown here is derived from an EMBL/GenBank/DDBJ whole genome shotgun (WGS) entry which is preliminary data.</text>
</comment>
<evidence type="ECO:0000313" key="2">
    <source>
        <dbReference type="EMBL" id="KAH3794888.1"/>
    </source>
</evidence>
<accession>A0A9D4F9Z1</accession>
<feature type="region of interest" description="Disordered" evidence="1">
    <location>
        <begin position="92"/>
        <end position="116"/>
    </location>
</feature>
<dbReference type="Proteomes" id="UP000828390">
    <property type="component" value="Unassembled WGS sequence"/>
</dbReference>
<gene>
    <name evidence="2" type="ORF">DPMN_148426</name>
</gene>
<organism evidence="2 3">
    <name type="scientific">Dreissena polymorpha</name>
    <name type="common">Zebra mussel</name>
    <name type="synonym">Mytilus polymorpha</name>
    <dbReference type="NCBI Taxonomy" id="45954"/>
    <lineage>
        <taxon>Eukaryota</taxon>
        <taxon>Metazoa</taxon>
        <taxon>Spiralia</taxon>
        <taxon>Lophotrochozoa</taxon>
        <taxon>Mollusca</taxon>
        <taxon>Bivalvia</taxon>
        <taxon>Autobranchia</taxon>
        <taxon>Heteroconchia</taxon>
        <taxon>Euheterodonta</taxon>
        <taxon>Imparidentia</taxon>
        <taxon>Neoheterodontei</taxon>
        <taxon>Myida</taxon>
        <taxon>Dreissenoidea</taxon>
        <taxon>Dreissenidae</taxon>
        <taxon>Dreissena</taxon>
    </lineage>
</organism>
<feature type="region of interest" description="Disordered" evidence="1">
    <location>
        <begin position="1"/>
        <end position="51"/>
    </location>
</feature>
<name>A0A9D4F9Z1_DREPO</name>
<protein>
    <submittedName>
        <fullName evidence="2">Uncharacterized protein</fullName>
    </submittedName>
</protein>
<evidence type="ECO:0000313" key="3">
    <source>
        <dbReference type="Proteomes" id="UP000828390"/>
    </source>
</evidence>
<keyword evidence="3" id="KW-1185">Reference proteome</keyword>
<dbReference type="EMBL" id="JAIWYP010000007">
    <property type="protein sequence ID" value="KAH3794888.1"/>
    <property type="molecule type" value="Genomic_DNA"/>
</dbReference>
<proteinExistence type="predicted"/>
<feature type="compositionally biased region" description="Polar residues" evidence="1">
    <location>
        <begin position="9"/>
        <end position="18"/>
    </location>
</feature>
<dbReference type="AlphaFoldDB" id="A0A9D4F9Z1"/>
<sequence>MADKEVQNLKHSTVSAVTGTKEPQAPAPGENAIASKTSSVKPGNSRQVPATNANMTEVLEILRVLNYNVNVQNERIEKQEHRFNEFMAACNEPMDDDGTYDDCYDVETEHEESSIE</sequence>
<reference evidence="2" key="2">
    <citation type="submission" date="2020-11" db="EMBL/GenBank/DDBJ databases">
        <authorList>
            <person name="McCartney M.A."/>
            <person name="Auch B."/>
            <person name="Kono T."/>
            <person name="Mallez S."/>
            <person name="Becker A."/>
            <person name="Gohl D.M."/>
            <person name="Silverstein K.A.T."/>
            <person name="Koren S."/>
            <person name="Bechman K.B."/>
            <person name="Herman A."/>
            <person name="Abrahante J.E."/>
            <person name="Garbe J."/>
        </authorList>
    </citation>
    <scope>NUCLEOTIDE SEQUENCE</scope>
    <source>
        <strain evidence="2">Duluth1</strain>
        <tissue evidence="2">Whole animal</tissue>
    </source>
</reference>
<feature type="compositionally biased region" description="Acidic residues" evidence="1">
    <location>
        <begin position="93"/>
        <end position="110"/>
    </location>
</feature>
<feature type="compositionally biased region" description="Polar residues" evidence="1">
    <location>
        <begin position="34"/>
        <end position="51"/>
    </location>
</feature>
<reference evidence="2" key="1">
    <citation type="journal article" date="2019" name="bioRxiv">
        <title>The Genome of the Zebra Mussel, Dreissena polymorpha: A Resource for Invasive Species Research.</title>
        <authorList>
            <person name="McCartney M.A."/>
            <person name="Auch B."/>
            <person name="Kono T."/>
            <person name="Mallez S."/>
            <person name="Zhang Y."/>
            <person name="Obille A."/>
            <person name="Becker A."/>
            <person name="Abrahante J.E."/>
            <person name="Garbe J."/>
            <person name="Badalamenti J.P."/>
            <person name="Herman A."/>
            <person name="Mangelson H."/>
            <person name="Liachko I."/>
            <person name="Sullivan S."/>
            <person name="Sone E.D."/>
            <person name="Koren S."/>
            <person name="Silverstein K.A.T."/>
            <person name="Beckman K.B."/>
            <person name="Gohl D.M."/>
        </authorList>
    </citation>
    <scope>NUCLEOTIDE SEQUENCE</scope>
    <source>
        <strain evidence="2">Duluth1</strain>
        <tissue evidence="2">Whole animal</tissue>
    </source>
</reference>